<proteinExistence type="predicted"/>
<dbReference type="PANTHER" id="PTHR30283">
    <property type="entry name" value="PEROXIDE STRESS RESPONSE PROTEIN YAAA"/>
    <property type="match status" value="1"/>
</dbReference>
<comment type="caution">
    <text evidence="1">The sequence shown here is derived from an EMBL/GenBank/DDBJ whole genome shotgun (WGS) entry which is preliminary data.</text>
</comment>
<dbReference type="GO" id="GO:0033194">
    <property type="term" value="P:response to hydroperoxide"/>
    <property type="evidence" value="ECO:0007669"/>
    <property type="project" value="TreeGrafter"/>
</dbReference>
<dbReference type="Pfam" id="PF03883">
    <property type="entry name" value="H2O2_YaaD"/>
    <property type="match status" value="1"/>
</dbReference>
<evidence type="ECO:0000313" key="1">
    <source>
        <dbReference type="EMBL" id="EJF41619.1"/>
    </source>
</evidence>
<sequence>MPAIPLAAGGRGPAVALTLTLTTGRDIPEGPVRTPPGLRASRVGTVLIWLPPSEGKSAPESGPRLNIEALSIPALATARRTVIEALVALGDGEEAARVLGVGARAAAQLGANTRLWTSPCAPASRVFTGVLYDAIAASGADPWERSEGVTVFSALFGALSPADPVPDHRLAMGVSLPGLGPMARWWAPRLAAALEPRAKGQIVLDCRSGPYRAACRAPWAHTWELRVERQSAAGRQVVSHDAKRWRGAIAGSLMAAGALESEGEEECMAALTGAAMEIELVDARGGAHRVVGVERSEPRRATAGGSTREVTLVVS</sequence>
<accession>J0N4A2</accession>
<dbReference type="InterPro" id="IPR005583">
    <property type="entry name" value="YaaA"/>
</dbReference>
<dbReference type="PANTHER" id="PTHR30283:SF4">
    <property type="entry name" value="PEROXIDE STRESS RESISTANCE PROTEIN YAAA"/>
    <property type="match status" value="1"/>
</dbReference>
<dbReference type="EMBL" id="AKFS01000228">
    <property type="protein sequence ID" value="EJF41619.1"/>
    <property type="molecule type" value="Genomic_DNA"/>
</dbReference>
<reference evidence="1 2" key="1">
    <citation type="submission" date="2012-05" db="EMBL/GenBank/DDBJ databases">
        <authorList>
            <person name="Harkins D.M."/>
            <person name="Madupu R."/>
            <person name="Durkin A.S."/>
            <person name="Torralba M."/>
            <person name="Methe B."/>
            <person name="Sutton G.G."/>
            <person name="Nelson K.E."/>
        </authorList>
    </citation>
    <scope>NUCLEOTIDE SEQUENCE [LARGE SCALE GENOMIC DNA]</scope>
    <source>
        <strain evidence="1 2">F0490</strain>
    </source>
</reference>
<protein>
    <submittedName>
        <fullName evidence="1">PF03883 family protein</fullName>
    </submittedName>
</protein>
<evidence type="ECO:0000313" key="2">
    <source>
        <dbReference type="Proteomes" id="UP000004578"/>
    </source>
</evidence>
<organism evidence="1 2">
    <name type="scientific">Schaalia georgiae F0490</name>
    <dbReference type="NCBI Taxonomy" id="1125717"/>
    <lineage>
        <taxon>Bacteria</taxon>
        <taxon>Bacillati</taxon>
        <taxon>Actinomycetota</taxon>
        <taxon>Actinomycetes</taxon>
        <taxon>Actinomycetales</taxon>
        <taxon>Actinomycetaceae</taxon>
        <taxon>Schaalia</taxon>
    </lineage>
</organism>
<dbReference type="Proteomes" id="UP000004578">
    <property type="component" value="Unassembled WGS sequence"/>
</dbReference>
<gene>
    <name evidence="1" type="ORF">HMPREF1317_0555</name>
</gene>
<dbReference type="PATRIC" id="fig|1125717.3.peg.1410"/>
<name>J0N4A2_9ACTO</name>
<keyword evidence="2" id="KW-1185">Reference proteome</keyword>
<dbReference type="AlphaFoldDB" id="J0N4A2"/>
<dbReference type="GO" id="GO:0005829">
    <property type="term" value="C:cytosol"/>
    <property type="evidence" value="ECO:0007669"/>
    <property type="project" value="TreeGrafter"/>
</dbReference>